<dbReference type="AlphaFoldDB" id="D6TNV5"/>
<keyword evidence="1" id="KW-1133">Transmembrane helix</keyword>
<dbReference type="OrthoDB" id="3636412at2"/>
<evidence type="ECO:0000313" key="2">
    <source>
        <dbReference type="EMBL" id="EFH85491.1"/>
    </source>
</evidence>
<feature type="transmembrane region" description="Helical" evidence="1">
    <location>
        <begin position="7"/>
        <end position="26"/>
    </location>
</feature>
<sequence>MWKKRKLLWVITSGGILIVVLSLSWLELPWMANHLGFALPGQGGLPYRIAYAGRTYTNLATCAHAGWCQSPSSGTRPGPLCWKEEDIQQHGNWPLVHVGAISTLFGSSYSLVASQSNVSSKLTVVIIYLVSDTNCYVPYGLEGGP</sequence>
<proteinExistence type="predicted"/>
<gene>
    <name evidence="2" type="ORF">Krac_6713</name>
</gene>
<dbReference type="EMBL" id="ADVG01000002">
    <property type="protein sequence ID" value="EFH85491.1"/>
    <property type="molecule type" value="Genomic_DNA"/>
</dbReference>
<dbReference type="eggNOG" id="ENOG502ZH4G">
    <property type="taxonomic scope" value="Bacteria"/>
</dbReference>
<protein>
    <submittedName>
        <fullName evidence="2">Uncharacterized protein</fullName>
    </submittedName>
</protein>
<organism evidence="2 3">
    <name type="scientific">Ktedonobacter racemifer DSM 44963</name>
    <dbReference type="NCBI Taxonomy" id="485913"/>
    <lineage>
        <taxon>Bacteria</taxon>
        <taxon>Bacillati</taxon>
        <taxon>Chloroflexota</taxon>
        <taxon>Ktedonobacteria</taxon>
        <taxon>Ktedonobacterales</taxon>
        <taxon>Ktedonobacteraceae</taxon>
        <taxon>Ktedonobacter</taxon>
    </lineage>
</organism>
<reference evidence="2 3" key="1">
    <citation type="journal article" date="2011" name="Stand. Genomic Sci.">
        <title>Non-contiguous finished genome sequence and contextual data of the filamentous soil bacterium Ktedonobacter racemifer type strain (SOSP1-21).</title>
        <authorList>
            <person name="Chang Y.J."/>
            <person name="Land M."/>
            <person name="Hauser L."/>
            <person name="Chertkov O."/>
            <person name="Del Rio T.G."/>
            <person name="Nolan M."/>
            <person name="Copeland A."/>
            <person name="Tice H."/>
            <person name="Cheng J.F."/>
            <person name="Lucas S."/>
            <person name="Han C."/>
            <person name="Goodwin L."/>
            <person name="Pitluck S."/>
            <person name="Ivanova N."/>
            <person name="Ovchinikova G."/>
            <person name="Pati A."/>
            <person name="Chen A."/>
            <person name="Palaniappan K."/>
            <person name="Mavromatis K."/>
            <person name="Liolios K."/>
            <person name="Brettin T."/>
            <person name="Fiebig A."/>
            <person name="Rohde M."/>
            <person name="Abt B."/>
            <person name="Goker M."/>
            <person name="Detter J.C."/>
            <person name="Woyke T."/>
            <person name="Bristow J."/>
            <person name="Eisen J.A."/>
            <person name="Markowitz V."/>
            <person name="Hugenholtz P."/>
            <person name="Kyrpides N.C."/>
            <person name="Klenk H.P."/>
            <person name="Lapidus A."/>
        </authorList>
    </citation>
    <scope>NUCLEOTIDE SEQUENCE [LARGE SCALE GENOMIC DNA]</scope>
    <source>
        <strain evidence="3">DSM 44963</strain>
    </source>
</reference>
<keyword evidence="1" id="KW-0472">Membrane</keyword>
<keyword evidence="3" id="KW-1185">Reference proteome</keyword>
<evidence type="ECO:0000313" key="3">
    <source>
        <dbReference type="Proteomes" id="UP000004508"/>
    </source>
</evidence>
<accession>D6TNV5</accession>
<dbReference type="InParanoid" id="D6TNV5"/>
<name>D6TNV5_KTERA</name>
<comment type="caution">
    <text evidence="2">The sequence shown here is derived from an EMBL/GenBank/DDBJ whole genome shotgun (WGS) entry which is preliminary data.</text>
</comment>
<evidence type="ECO:0000256" key="1">
    <source>
        <dbReference type="SAM" id="Phobius"/>
    </source>
</evidence>
<dbReference type="Proteomes" id="UP000004508">
    <property type="component" value="Unassembled WGS sequence"/>
</dbReference>
<keyword evidence="1" id="KW-0812">Transmembrane</keyword>
<dbReference type="RefSeq" id="WP_007909042.1">
    <property type="nucleotide sequence ID" value="NZ_ADVG01000002.1"/>
</dbReference>